<dbReference type="GO" id="GO:0030170">
    <property type="term" value="F:pyridoxal phosphate binding"/>
    <property type="evidence" value="ECO:0007669"/>
    <property type="project" value="InterPro"/>
</dbReference>
<dbReference type="InterPro" id="IPR015424">
    <property type="entry name" value="PyrdxlP-dep_Trfase"/>
</dbReference>
<dbReference type="GO" id="GO:0005739">
    <property type="term" value="C:mitochondrion"/>
    <property type="evidence" value="ECO:0007669"/>
    <property type="project" value="TreeGrafter"/>
</dbReference>
<dbReference type="PANTHER" id="PTHR45688">
    <property type="match status" value="1"/>
</dbReference>
<evidence type="ECO:0000313" key="2">
    <source>
        <dbReference type="EMBL" id="SVE28703.1"/>
    </source>
</evidence>
<proteinExistence type="inferred from homology"/>
<accession>A0A383C9G6</accession>
<protein>
    <recommendedName>
        <fullName evidence="3">ETNPPL</fullName>
    </recommendedName>
</protein>
<dbReference type="InterPro" id="IPR015421">
    <property type="entry name" value="PyrdxlP-dep_Trfase_major"/>
</dbReference>
<dbReference type="InterPro" id="IPR005814">
    <property type="entry name" value="Aminotrans_3"/>
</dbReference>
<dbReference type="EMBL" id="UINC01206870">
    <property type="protein sequence ID" value="SVE28703.1"/>
    <property type="molecule type" value="Genomic_DNA"/>
</dbReference>
<gene>
    <name evidence="2" type="ORF">METZ01_LOCUS481557</name>
</gene>
<dbReference type="Pfam" id="PF00202">
    <property type="entry name" value="Aminotran_3"/>
    <property type="match status" value="1"/>
</dbReference>
<dbReference type="AlphaFoldDB" id="A0A383C9G6"/>
<dbReference type="Gene3D" id="3.40.640.10">
    <property type="entry name" value="Type I PLP-dependent aspartate aminotransferase-like (Major domain)"/>
    <property type="match status" value="1"/>
</dbReference>
<dbReference type="PANTHER" id="PTHR45688:SF13">
    <property type="entry name" value="ALANINE--GLYOXYLATE AMINOTRANSFERASE 2-LIKE"/>
    <property type="match status" value="1"/>
</dbReference>
<dbReference type="SUPFAM" id="SSF53383">
    <property type="entry name" value="PLP-dependent transferases"/>
    <property type="match status" value="1"/>
</dbReference>
<evidence type="ECO:0008006" key="3">
    <source>
        <dbReference type="Google" id="ProtNLM"/>
    </source>
</evidence>
<dbReference type="GO" id="GO:0008483">
    <property type="term" value="F:transaminase activity"/>
    <property type="evidence" value="ECO:0007669"/>
    <property type="project" value="InterPro"/>
</dbReference>
<feature type="non-terminal residue" evidence="2">
    <location>
        <position position="83"/>
    </location>
</feature>
<reference evidence="2" key="1">
    <citation type="submission" date="2018-05" db="EMBL/GenBank/DDBJ databases">
        <authorList>
            <person name="Lanie J.A."/>
            <person name="Ng W.-L."/>
            <person name="Kazmierczak K.M."/>
            <person name="Andrzejewski T.M."/>
            <person name="Davidsen T.M."/>
            <person name="Wayne K.J."/>
            <person name="Tettelin H."/>
            <person name="Glass J.I."/>
            <person name="Rusch D."/>
            <person name="Podicherti R."/>
            <person name="Tsui H.-C.T."/>
            <person name="Winkler M.E."/>
        </authorList>
    </citation>
    <scope>NUCLEOTIDE SEQUENCE</scope>
</reference>
<organism evidence="2">
    <name type="scientific">marine metagenome</name>
    <dbReference type="NCBI Taxonomy" id="408172"/>
    <lineage>
        <taxon>unclassified sequences</taxon>
        <taxon>metagenomes</taxon>
        <taxon>ecological metagenomes</taxon>
    </lineage>
</organism>
<comment type="similarity">
    <text evidence="1">Belongs to the class-III pyridoxal-phosphate-dependent aminotransferase family.</text>
</comment>
<feature type="non-terminal residue" evidence="2">
    <location>
        <position position="1"/>
    </location>
</feature>
<name>A0A383C9G6_9ZZZZ</name>
<evidence type="ECO:0000256" key="1">
    <source>
        <dbReference type="ARBA" id="ARBA00008954"/>
    </source>
</evidence>
<sequence length="83" mass="9367">VNNISHVGHCHPKVISAEEKQARMLNTNTRYLNDIIVNYAQQLNDTLPEGLDVCYFTNSGSESNDLALRMARNFTDSRESIVL</sequence>